<organism evidence="6 7">
    <name type="scientific">Orchesella dallaii</name>
    <dbReference type="NCBI Taxonomy" id="48710"/>
    <lineage>
        <taxon>Eukaryota</taxon>
        <taxon>Metazoa</taxon>
        <taxon>Ecdysozoa</taxon>
        <taxon>Arthropoda</taxon>
        <taxon>Hexapoda</taxon>
        <taxon>Collembola</taxon>
        <taxon>Entomobryomorpha</taxon>
        <taxon>Entomobryoidea</taxon>
        <taxon>Orchesellidae</taxon>
        <taxon>Orchesellinae</taxon>
        <taxon>Orchesella</taxon>
    </lineage>
</organism>
<dbReference type="InterPro" id="IPR029063">
    <property type="entry name" value="SAM-dependent_MTases_sf"/>
</dbReference>
<dbReference type="CDD" id="cd02440">
    <property type="entry name" value="AdoMet_MTases"/>
    <property type="match status" value="1"/>
</dbReference>
<dbReference type="Pfam" id="PF02353">
    <property type="entry name" value="CMAS"/>
    <property type="match status" value="1"/>
</dbReference>
<keyword evidence="4" id="KW-0443">Lipid metabolism</keyword>
<feature type="transmembrane region" description="Helical" evidence="5">
    <location>
        <begin position="20"/>
        <end position="43"/>
    </location>
</feature>
<dbReference type="EMBL" id="CAXLJM020000024">
    <property type="protein sequence ID" value="CAL8090197.1"/>
    <property type="molecule type" value="Genomic_DNA"/>
</dbReference>
<evidence type="ECO:0000256" key="4">
    <source>
        <dbReference type="ARBA" id="ARBA00023098"/>
    </source>
</evidence>
<reference evidence="6 7" key="1">
    <citation type="submission" date="2024-08" db="EMBL/GenBank/DDBJ databases">
        <authorList>
            <person name="Cucini C."/>
            <person name="Frati F."/>
        </authorList>
    </citation>
    <scope>NUCLEOTIDE SEQUENCE [LARGE SCALE GENOMIC DNA]</scope>
</reference>
<protein>
    <recommendedName>
        <fullName evidence="8">Cyclopropane-fatty-acyl-phospholipid synthase</fullName>
    </recommendedName>
</protein>
<keyword evidence="5" id="KW-0472">Membrane</keyword>
<evidence type="ECO:0000256" key="5">
    <source>
        <dbReference type="SAM" id="Phobius"/>
    </source>
</evidence>
<keyword evidence="5" id="KW-0812">Transmembrane</keyword>
<keyword evidence="1" id="KW-0489">Methyltransferase</keyword>
<evidence type="ECO:0000313" key="6">
    <source>
        <dbReference type="EMBL" id="CAL8090197.1"/>
    </source>
</evidence>
<dbReference type="PANTHER" id="PTHR43667:SF1">
    <property type="entry name" value="CYCLOPROPANE-FATTY-ACYL-PHOSPHOLIPID SYNTHASE"/>
    <property type="match status" value="1"/>
</dbReference>
<evidence type="ECO:0000256" key="3">
    <source>
        <dbReference type="ARBA" id="ARBA00022691"/>
    </source>
</evidence>
<keyword evidence="2" id="KW-0808">Transferase</keyword>
<evidence type="ECO:0000313" key="7">
    <source>
        <dbReference type="Proteomes" id="UP001642540"/>
    </source>
</evidence>
<keyword evidence="3" id="KW-0949">S-adenosyl-L-methionine</keyword>
<keyword evidence="7" id="KW-1185">Reference proteome</keyword>
<comment type="caution">
    <text evidence="6">The sequence shown here is derived from an EMBL/GenBank/DDBJ whole genome shotgun (WGS) entry which is preliminary data.</text>
</comment>
<evidence type="ECO:0000256" key="1">
    <source>
        <dbReference type="ARBA" id="ARBA00022603"/>
    </source>
</evidence>
<dbReference type="SUPFAM" id="SSF53335">
    <property type="entry name" value="S-adenosyl-L-methionine-dependent methyltransferases"/>
    <property type="match status" value="1"/>
</dbReference>
<name>A0ABP1Q5V9_9HEXA</name>
<dbReference type="InterPro" id="IPR050723">
    <property type="entry name" value="CFA/CMAS"/>
</dbReference>
<dbReference type="Proteomes" id="UP001642540">
    <property type="component" value="Unassembled WGS sequence"/>
</dbReference>
<evidence type="ECO:0008006" key="8">
    <source>
        <dbReference type="Google" id="ProtNLM"/>
    </source>
</evidence>
<proteinExistence type="predicted"/>
<evidence type="ECO:0000256" key="2">
    <source>
        <dbReference type="ARBA" id="ARBA00022679"/>
    </source>
</evidence>
<dbReference type="Gene3D" id="3.40.50.150">
    <property type="entry name" value="Vaccinia Virus protein VP39"/>
    <property type="match status" value="1"/>
</dbReference>
<gene>
    <name evidence="6" type="ORF">ODALV1_LOCUS7578</name>
</gene>
<accession>A0ABP1Q5V9</accession>
<sequence length="401" mass="46113">MTATAPSNTVKIRRNPLDFFVLFTFYIYTFFTKIIKPFLGLAIPTVKKLLERKLKPVGIGVNTGAPGDLKITNDQAYLKFLLEGDLGAIESVMRGYLEYDGVKTFEKVFESRKFHAIAHPLYSILNKSQLQLPMKGWSSGEQPGTDLFKIMLEENMQYSCGYWRNATNLKEAQEAKLDLIARKLHLKPGMRVLDVNCTWGGLAKYLAKNHNVEVVGYTSSKQQKTFADKLCKDLSVDIRIGSYLDLGAEEFDRVVSVGSLENVVAKSYQDVFQRLKSALKDDGLLLVQEMGISHKSSPSLLWCQKYGYIPHHKDIINALDDVLIIEDWHNFGYDCYKTFEAWEQNLEKAWSKLVFRYGDEFRRMWLLYLHAFQAMWKTRAGQVWQIVLSKDGIKEGYQSYR</sequence>
<dbReference type="PANTHER" id="PTHR43667">
    <property type="entry name" value="CYCLOPROPANE-FATTY-ACYL-PHOSPHOLIPID SYNTHASE"/>
    <property type="match status" value="1"/>
</dbReference>
<keyword evidence="5" id="KW-1133">Transmembrane helix</keyword>